<keyword evidence="2" id="KW-1185">Reference proteome</keyword>
<dbReference type="RefSeq" id="WP_108108798.1">
    <property type="nucleotide sequence ID" value="NZ_QASN01000021.1"/>
</dbReference>
<evidence type="ECO:0000313" key="1">
    <source>
        <dbReference type="EMBL" id="PTU73026.1"/>
    </source>
</evidence>
<comment type="caution">
    <text evidence="1">The sequence shown here is derived from an EMBL/GenBank/DDBJ whole genome shotgun (WGS) entry which is preliminary data.</text>
</comment>
<name>A0A2T5P5L3_9PSED</name>
<dbReference type="AlphaFoldDB" id="A0A2T5P5L3"/>
<accession>A0A2T5P5L3</accession>
<protein>
    <recommendedName>
        <fullName evidence="3">Radical SAM protein</fullName>
    </recommendedName>
</protein>
<reference evidence="1 2" key="1">
    <citation type="submission" date="2018-04" db="EMBL/GenBank/DDBJ databases">
        <title>Pseudomonas sp. nov., isolated from mangrove soil.</title>
        <authorList>
            <person name="Chen C."/>
        </authorList>
    </citation>
    <scope>NUCLEOTIDE SEQUENCE [LARGE SCALE GENOMIC DNA]</scope>
    <source>
        <strain evidence="1 2">TC-11</strain>
    </source>
</reference>
<dbReference type="Proteomes" id="UP000244064">
    <property type="component" value="Unassembled WGS sequence"/>
</dbReference>
<sequence length="375" mass="41458">MGTDAADQPLIACDRPASLLGSQLAALLAAQGLPLLQRAPGERAERWHTHEVGGIRRQFAQPLTFTPYASSRPCSARCHFCSENLRRSHAPGPAASLLRPDADYFTGLRRALLALHGLPRSYSLSGLEASDDPDWLLQLLQLLGAPEFRADALERVLYSNGAGLIGARGEALLDALQGFQLSWLELSRHHFDADANQAIMRFRDGLAIRTAAAFRQLVDSCRGRFPLRLVCLLQQGGIATPGEVARYLDWAATLGVETVIFRELSRLDEGYRDNATRRSIDNRRIAMEPLLAACLADADLGPTLQAQALTDGYYFWNLQLRHASGLRVIFECSDYRAMHARHAEPRVYKLVYFADGQLCAGWQPGDNLLLDCRHG</sequence>
<gene>
    <name evidence="1" type="ORF">DBO85_17425</name>
</gene>
<proteinExistence type="predicted"/>
<dbReference type="SUPFAM" id="SSF102114">
    <property type="entry name" value="Radical SAM enzymes"/>
    <property type="match status" value="1"/>
</dbReference>
<dbReference type="OrthoDB" id="5378099at2"/>
<dbReference type="InterPro" id="IPR058240">
    <property type="entry name" value="rSAM_sf"/>
</dbReference>
<evidence type="ECO:0000313" key="2">
    <source>
        <dbReference type="Proteomes" id="UP000244064"/>
    </source>
</evidence>
<organism evidence="1 2">
    <name type="scientific">Pseudomonas mangrovi</name>
    <dbReference type="NCBI Taxonomy" id="2161748"/>
    <lineage>
        <taxon>Bacteria</taxon>
        <taxon>Pseudomonadati</taxon>
        <taxon>Pseudomonadota</taxon>
        <taxon>Gammaproteobacteria</taxon>
        <taxon>Pseudomonadales</taxon>
        <taxon>Pseudomonadaceae</taxon>
        <taxon>Pseudomonas</taxon>
    </lineage>
</organism>
<dbReference type="EMBL" id="QASN01000021">
    <property type="protein sequence ID" value="PTU73026.1"/>
    <property type="molecule type" value="Genomic_DNA"/>
</dbReference>
<evidence type="ECO:0008006" key="3">
    <source>
        <dbReference type="Google" id="ProtNLM"/>
    </source>
</evidence>